<reference evidence="2 3" key="1">
    <citation type="journal article" date="2019" name="Sci. Rep.">
        <title>Orb-weaving spider Araneus ventricosus genome elucidates the spidroin gene catalogue.</title>
        <authorList>
            <person name="Kono N."/>
            <person name="Nakamura H."/>
            <person name="Ohtoshi R."/>
            <person name="Moran D.A.P."/>
            <person name="Shinohara A."/>
            <person name="Yoshida Y."/>
            <person name="Fujiwara M."/>
            <person name="Mori M."/>
            <person name="Tomita M."/>
            <person name="Arakawa K."/>
        </authorList>
    </citation>
    <scope>NUCLEOTIDE SEQUENCE [LARGE SCALE GENOMIC DNA]</scope>
</reference>
<accession>A0A4Y2A3F9</accession>
<protein>
    <submittedName>
        <fullName evidence="2">Uncharacterized protein</fullName>
    </submittedName>
</protein>
<name>A0A4Y2A3F9_ARAVE</name>
<organism evidence="2 3">
    <name type="scientific">Araneus ventricosus</name>
    <name type="common">Orbweaver spider</name>
    <name type="synonym">Epeira ventricosa</name>
    <dbReference type="NCBI Taxonomy" id="182803"/>
    <lineage>
        <taxon>Eukaryota</taxon>
        <taxon>Metazoa</taxon>
        <taxon>Ecdysozoa</taxon>
        <taxon>Arthropoda</taxon>
        <taxon>Chelicerata</taxon>
        <taxon>Arachnida</taxon>
        <taxon>Araneae</taxon>
        <taxon>Araneomorphae</taxon>
        <taxon>Entelegynae</taxon>
        <taxon>Araneoidea</taxon>
        <taxon>Araneidae</taxon>
        <taxon>Araneus</taxon>
    </lineage>
</organism>
<dbReference type="EMBL" id="BGPR01000004">
    <property type="protein sequence ID" value="GBL74077.1"/>
    <property type="molecule type" value="Genomic_DNA"/>
</dbReference>
<evidence type="ECO:0000313" key="2">
    <source>
        <dbReference type="EMBL" id="GBL74077.1"/>
    </source>
</evidence>
<evidence type="ECO:0000256" key="1">
    <source>
        <dbReference type="SAM" id="MobiDB-lite"/>
    </source>
</evidence>
<sequence>MKKNYFLKTDSQLGKQRRDSTSEEFSKDDSLLASQSLLSNPNNGMTMPHTPKSNDKDLHFLLREIETSPSMSWPTNPGPGSDSTKLEIPTP</sequence>
<keyword evidence="3" id="KW-1185">Reference proteome</keyword>
<feature type="region of interest" description="Disordered" evidence="1">
    <location>
        <begin position="1"/>
        <end position="91"/>
    </location>
</feature>
<comment type="caution">
    <text evidence="2">The sequence shown here is derived from an EMBL/GenBank/DDBJ whole genome shotgun (WGS) entry which is preliminary data.</text>
</comment>
<dbReference type="AlphaFoldDB" id="A0A4Y2A3F9"/>
<gene>
    <name evidence="2" type="ORF">AVEN_230980_1</name>
</gene>
<dbReference type="Proteomes" id="UP000499080">
    <property type="component" value="Unassembled WGS sequence"/>
</dbReference>
<evidence type="ECO:0000313" key="3">
    <source>
        <dbReference type="Proteomes" id="UP000499080"/>
    </source>
</evidence>
<feature type="compositionally biased region" description="Basic and acidic residues" evidence="1">
    <location>
        <begin position="52"/>
        <end position="66"/>
    </location>
</feature>
<proteinExistence type="predicted"/>
<feature type="compositionally biased region" description="Basic and acidic residues" evidence="1">
    <location>
        <begin position="16"/>
        <end position="30"/>
    </location>
</feature>